<keyword evidence="1" id="KW-0548">Nucleotidyltransferase</keyword>
<organism evidence="1 2">
    <name type="scientific">Tanacetum coccineum</name>
    <dbReference type="NCBI Taxonomy" id="301880"/>
    <lineage>
        <taxon>Eukaryota</taxon>
        <taxon>Viridiplantae</taxon>
        <taxon>Streptophyta</taxon>
        <taxon>Embryophyta</taxon>
        <taxon>Tracheophyta</taxon>
        <taxon>Spermatophyta</taxon>
        <taxon>Magnoliopsida</taxon>
        <taxon>eudicotyledons</taxon>
        <taxon>Gunneridae</taxon>
        <taxon>Pentapetalae</taxon>
        <taxon>asterids</taxon>
        <taxon>campanulids</taxon>
        <taxon>Asterales</taxon>
        <taxon>Asteraceae</taxon>
        <taxon>Asteroideae</taxon>
        <taxon>Anthemideae</taxon>
        <taxon>Anthemidinae</taxon>
        <taxon>Tanacetum</taxon>
    </lineage>
</organism>
<sequence>MAKSTVIEEQDPTWMTPIIEFISKGTLPHEQKDARRIRRTAQRFELRNGVLYRRSWIILQRMASDASKSLRPSPAPTTTGATPHHLTPWPFPQDMGIDIAGPFPVAAGGLKFLIVAIDYFTKWIEARAVATITENHL</sequence>
<evidence type="ECO:0000313" key="2">
    <source>
        <dbReference type="Proteomes" id="UP001151760"/>
    </source>
</evidence>
<dbReference type="SUPFAM" id="SSF53098">
    <property type="entry name" value="Ribonuclease H-like"/>
    <property type="match status" value="1"/>
</dbReference>
<comment type="caution">
    <text evidence="1">The sequence shown here is derived from an EMBL/GenBank/DDBJ whole genome shotgun (WGS) entry which is preliminary data.</text>
</comment>
<accession>A0ABQ5ACY0</accession>
<name>A0ABQ5ACY0_9ASTR</name>
<proteinExistence type="predicted"/>
<dbReference type="GO" id="GO:0003964">
    <property type="term" value="F:RNA-directed DNA polymerase activity"/>
    <property type="evidence" value="ECO:0007669"/>
    <property type="project" value="UniProtKB-KW"/>
</dbReference>
<keyword evidence="1" id="KW-0695">RNA-directed DNA polymerase</keyword>
<dbReference type="InterPro" id="IPR012337">
    <property type="entry name" value="RNaseH-like_sf"/>
</dbReference>
<dbReference type="EMBL" id="BQNB010012176">
    <property type="protein sequence ID" value="GJT00191.1"/>
    <property type="molecule type" value="Genomic_DNA"/>
</dbReference>
<gene>
    <name evidence="1" type="ORF">Tco_0821360</name>
</gene>
<keyword evidence="2" id="KW-1185">Reference proteome</keyword>
<keyword evidence="1" id="KW-0808">Transferase</keyword>
<dbReference type="Proteomes" id="UP001151760">
    <property type="component" value="Unassembled WGS sequence"/>
</dbReference>
<reference evidence="1" key="2">
    <citation type="submission" date="2022-01" db="EMBL/GenBank/DDBJ databases">
        <authorList>
            <person name="Yamashiro T."/>
            <person name="Shiraishi A."/>
            <person name="Satake H."/>
            <person name="Nakayama K."/>
        </authorList>
    </citation>
    <scope>NUCLEOTIDE SEQUENCE</scope>
</reference>
<protein>
    <submittedName>
        <fullName evidence="1">Reverse transcriptase domain-containing protein</fullName>
    </submittedName>
</protein>
<reference evidence="1" key="1">
    <citation type="journal article" date="2022" name="Int. J. Mol. Sci.">
        <title>Draft Genome of Tanacetum Coccineum: Genomic Comparison of Closely Related Tanacetum-Family Plants.</title>
        <authorList>
            <person name="Yamashiro T."/>
            <person name="Shiraishi A."/>
            <person name="Nakayama K."/>
            <person name="Satake H."/>
        </authorList>
    </citation>
    <scope>NUCLEOTIDE SEQUENCE</scope>
</reference>
<dbReference type="InterPro" id="IPR036397">
    <property type="entry name" value="RNaseH_sf"/>
</dbReference>
<evidence type="ECO:0000313" key="1">
    <source>
        <dbReference type="EMBL" id="GJT00191.1"/>
    </source>
</evidence>
<dbReference type="Gene3D" id="3.30.420.10">
    <property type="entry name" value="Ribonuclease H-like superfamily/Ribonuclease H"/>
    <property type="match status" value="1"/>
</dbReference>